<dbReference type="SUPFAM" id="SSF46785">
    <property type="entry name" value="Winged helix' DNA-binding domain"/>
    <property type="match status" value="1"/>
</dbReference>
<evidence type="ECO:0000256" key="2">
    <source>
        <dbReference type="ARBA" id="ARBA00006479"/>
    </source>
</evidence>
<evidence type="ECO:0000256" key="3">
    <source>
        <dbReference type="ARBA" id="ARBA00022629"/>
    </source>
</evidence>
<dbReference type="GO" id="GO:0042732">
    <property type="term" value="P:D-xylose metabolic process"/>
    <property type="evidence" value="ECO:0007669"/>
    <property type="project" value="UniProtKB-KW"/>
</dbReference>
<dbReference type="InterPro" id="IPR000600">
    <property type="entry name" value="ROK"/>
</dbReference>
<dbReference type="CDD" id="cd24076">
    <property type="entry name" value="ASKHA_ATPase_ROK_BsXylR-like"/>
    <property type="match status" value="1"/>
</dbReference>
<dbReference type="InterPro" id="IPR043129">
    <property type="entry name" value="ATPase_NBD"/>
</dbReference>
<dbReference type="HOGENOM" id="CLU_036604_13_2_9"/>
<dbReference type="PANTHER" id="PTHR18964:SF149">
    <property type="entry name" value="BIFUNCTIONAL UDP-N-ACETYLGLUCOSAMINE 2-EPIMERASE_N-ACETYLMANNOSAMINE KINASE"/>
    <property type="match status" value="1"/>
</dbReference>
<dbReference type="InterPro" id="IPR036390">
    <property type="entry name" value="WH_DNA-bd_sf"/>
</dbReference>
<dbReference type="Gene3D" id="3.30.420.40">
    <property type="match status" value="2"/>
</dbReference>
<dbReference type="PANTHER" id="PTHR18964">
    <property type="entry name" value="ROK (REPRESSOR, ORF, KINASE) FAMILY"/>
    <property type="match status" value="1"/>
</dbReference>
<dbReference type="RefSeq" id="WP_016362450.1">
    <property type="nucleotide sequence ID" value="NC_017672.3"/>
</dbReference>
<reference evidence="4 5" key="1">
    <citation type="submission" date="2013-06" db="EMBL/GenBank/DDBJ databases">
        <title>Complete genome sequence of Paenibacillus mucilaginosus K02.</title>
        <authorList>
            <person name="Xiao B."/>
            <person name="Sun L."/>
            <person name="Xiao L."/>
            <person name="Lian B."/>
        </authorList>
    </citation>
    <scope>NUCLEOTIDE SEQUENCE [LARGE SCALE GENOMIC DNA]</scope>
    <source>
        <strain evidence="4 5">K02</strain>
    </source>
</reference>
<dbReference type="Pfam" id="PF00480">
    <property type="entry name" value="ROK"/>
    <property type="match status" value="1"/>
</dbReference>
<dbReference type="Gene3D" id="1.10.10.10">
    <property type="entry name" value="Winged helix-like DNA-binding domain superfamily/Winged helix DNA-binding domain"/>
    <property type="match status" value="1"/>
</dbReference>
<keyword evidence="3" id="KW-0119">Carbohydrate metabolism</keyword>
<proteinExistence type="inferred from homology"/>
<comment type="similarity">
    <text evidence="2">Belongs to the ROK (NagC/XylR) family.</text>
</comment>
<keyword evidence="3" id="KW-0859">Xylose metabolism</keyword>
<evidence type="ECO:0000313" key="5">
    <source>
        <dbReference type="Proteomes" id="UP000007392"/>
    </source>
</evidence>
<gene>
    <name evidence="4" type="ORF">B2K_09735</name>
</gene>
<dbReference type="Proteomes" id="UP000007392">
    <property type="component" value="Chromosome"/>
</dbReference>
<evidence type="ECO:0000313" key="4">
    <source>
        <dbReference type="EMBL" id="AFH60999.2"/>
    </source>
</evidence>
<dbReference type="SUPFAM" id="SSF53067">
    <property type="entry name" value="Actin-like ATPase domain"/>
    <property type="match status" value="1"/>
</dbReference>
<protein>
    <submittedName>
        <fullName evidence="4">ROK family transcriptional regulator</fullName>
    </submittedName>
</protein>
<accession>I0BF52</accession>
<comment type="function">
    <text evidence="1">Transcriptional repressor of xylose-utilizing enzymes.</text>
</comment>
<evidence type="ECO:0000256" key="1">
    <source>
        <dbReference type="ARBA" id="ARBA00002486"/>
    </source>
</evidence>
<dbReference type="KEGG" id="pmw:B2K_09735"/>
<dbReference type="EMBL" id="CP003422">
    <property type="protein sequence ID" value="AFH60999.2"/>
    <property type="molecule type" value="Genomic_DNA"/>
</dbReference>
<dbReference type="AlphaFoldDB" id="I0BF52"/>
<sequence length="397" mass="42319">MKSLNKSTLLGLIRRQAPISRADLAKATRLTRATVSALVEELIGDHLVIETGIGESSGGRKPMMLELNRNGGRVIGLDLRPTDLLLVVTDLHGQIRKRAEYAYGEEASKDPGRFLQEILSLLEKEREALEPTPLGLIGVGIGVHGFVEYPSGHVVFVPHTGWKDLSWKKELEASLGLPVVLDNEANLAALGELEFGAGADADCSDMLYLSAGGGIGAGLILGGELFRGTGGLAGEVGHSTIQMDGLPCSCGNRGCWERYASERALAEKLGMDYAPGFSERLLALLEQGDGQAREAVRQAGSYLGIGIGNMMHTFNPQMIVVGNAMSQYGAWVNGPLLDALASRYSYLASFRITVRYSQLGEDGCALGAASSIIRARMRLQEYEASSARGGAGEPNET</sequence>
<organism evidence="4 5">
    <name type="scientific">Paenibacillus mucilaginosus K02</name>
    <dbReference type="NCBI Taxonomy" id="997761"/>
    <lineage>
        <taxon>Bacteria</taxon>
        <taxon>Bacillati</taxon>
        <taxon>Bacillota</taxon>
        <taxon>Bacilli</taxon>
        <taxon>Bacillales</taxon>
        <taxon>Paenibacillaceae</taxon>
        <taxon>Paenibacillus</taxon>
    </lineage>
</organism>
<name>I0BF52_9BACL</name>
<dbReference type="InterPro" id="IPR036388">
    <property type="entry name" value="WH-like_DNA-bd_sf"/>
</dbReference>